<proteinExistence type="predicted"/>
<evidence type="ECO:0000256" key="6">
    <source>
        <dbReference type="SAM" id="MobiDB-lite"/>
    </source>
</evidence>
<dbReference type="SMART" id="SM00249">
    <property type="entry name" value="PHD"/>
    <property type="match status" value="1"/>
</dbReference>
<dbReference type="InterPro" id="IPR001965">
    <property type="entry name" value="Znf_PHD"/>
</dbReference>
<organism evidence="8">
    <name type="scientific">Cacopsylla melanoneura</name>
    <dbReference type="NCBI Taxonomy" id="428564"/>
    <lineage>
        <taxon>Eukaryota</taxon>
        <taxon>Metazoa</taxon>
        <taxon>Ecdysozoa</taxon>
        <taxon>Arthropoda</taxon>
        <taxon>Hexapoda</taxon>
        <taxon>Insecta</taxon>
        <taxon>Pterygota</taxon>
        <taxon>Neoptera</taxon>
        <taxon>Paraneoptera</taxon>
        <taxon>Hemiptera</taxon>
        <taxon>Sternorrhyncha</taxon>
        <taxon>Psylloidea</taxon>
        <taxon>Psyllidae</taxon>
        <taxon>Psyllinae</taxon>
        <taxon>Cacopsylla</taxon>
    </lineage>
</organism>
<keyword evidence="3" id="KW-0862">Zinc</keyword>
<dbReference type="InterPro" id="IPR013083">
    <property type="entry name" value="Znf_RING/FYVE/PHD"/>
</dbReference>
<accession>A0A8D8SSN0</accession>
<dbReference type="Pfam" id="PF25298">
    <property type="entry name" value="Baculo_FP_2nd"/>
    <property type="match status" value="1"/>
</dbReference>
<evidence type="ECO:0000256" key="5">
    <source>
        <dbReference type="SAM" id="Coils"/>
    </source>
</evidence>
<evidence type="ECO:0000313" key="8">
    <source>
        <dbReference type="EMBL" id="CAG6673109.1"/>
    </source>
</evidence>
<keyword evidence="1" id="KW-0479">Metal-binding</keyword>
<dbReference type="SUPFAM" id="SSF57903">
    <property type="entry name" value="FYVE/PHD zinc finger"/>
    <property type="match status" value="1"/>
</dbReference>
<dbReference type="PROSITE" id="PS50016">
    <property type="entry name" value="ZF_PHD_2"/>
    <property type="match status" value="1"/>
</dbReference>
<evidence type="ECO:0000256" key="2">
    <source>
        <dbReference type="ARBA" id="ARBA00022771"/>
    </source>
</evidence>
<dbReference type="EMBL" id="HBUF01230407">
    <property type="protein sequence ID" value="CAG6673109.1"/>
    <property type="molecule type" value="Transcribed_RNA"/>
</dbReference>
<evidence type="ECO:0000259" key="7">
    <source>
        <dbReference type="PROSITE" id="PS50016"/>
    </source>
</evidence>
<dbReference type="Gene3D" id="3.30.40.10">
    <property type="entry name" value="Zinc/RING finger domain, C3HC4 (zinc finger)"/>
    <property type="match status" value="1"/>
</dbReference>
<protein>
    <recommendedName>
        <fullName evidence="7">PHD-type domain-containing protein</fullName>
    </recommendedName>
</protein>
<evidence type="ECO:0000256" key="4">
    <source>
        <dbReference type="PROSITE-ProRule" id="PRU00146"/>
    </source>
</evidence>
<feature type="coiled-coil region" evidence="5">
    <location>
        <begin position="126"/>
        <end position="160"/>
    </location>
</feature>
<dbReference type="CDD" id="cd15489">
    <property type="entry name" value="PHD_SF"/>
    <property type="match status" value="1"/>
</dbReference>
<keyword evidence="2 4" id="KW-0863">Zinc-finger</keyword>
<evidence type="ECO:0000256" key="3">
    <source>
        <dbReference type="ARBA" id="ARBA00022833"/>
    </source>
</evidence>
<feature type="region of interest" description="Disordered" evidence="6">
    <location>
        <begin position="67"/>
        <end position="87"/>
    </location>
</feature>
<reference evidence="8" key="1">
    <citation type="submission" date="2021-05" db="EMBL/GenBank/DDBJ databases">
        <authorList>
            <person name="Alioto T."/>
            <person name="Alioto T."/>
            <person name="Gomez Garrido J."/>
        </authorList>
    </citation>
    <scope>NUCLEOTIDE SEQUENCE</scope>
</reference>
<feature type="domain" description="PHD-type" evidence="7">
    <location>
        <begin position="2"/>
        <end position="62"/>
    </location>
</feature>
<feature type="compositionally biased region" description="Basic and acidic residues" evidence="6">
    <location>
        <begin position="78"/>
        <end position="87"/>
    </location>
</feature>
<sequence length="327" mass="37798">MTRLCGRCNDGLPLTDEELDFATCSACNQGYHFECTTVKDSSWSTMGPDRRSSWKCLSCRNSLSTKGTKQSNVVSTPEGKDRSSDNKDDVVALIESLSNKFTALEKNFNTKMKEFGESMTFYGGKIEELANSIKIIEKKNIVLEKRLDVQETENKELKTKVKYLEGMMQQRDQKDQATKLEISGFKDIEIDENGFMKKIIELTGIEDNVQFRVEKIVRENKDKKTGKNQSLIVQFKSEEIRNDVLTKIKDGKIYNKVGEIIRCQSPVKLFFNEYLTPYYKKLLFEAKKLKMDKQYAFLWVKSGKILFKKQKESKIESLLCMDDLKKM</sequence>
<keyword evidence="5" id="KW-0175">Coiled coil</keyword>
<dbReference type="InterPro" id="IPR057251">
    <property type="entry name" value="FP_C"/>
</dbReference>
<dbReference type="InterPro" id="IPR011011">
    <property type="entry name" value="Znf_FYVE_PHD"/>
</dbReference>
<name>A0A8D8SSN0_9HEMI</name>
<dbReference type="InterPro" id="IPR019787">
    <property type="entry name" value="Znf_PHD-finger"/>
</dbReference>
<dbReference type="AlphaFoldDB" id="A0A8D8SSN0"/>
<evidence type="ECO:0000256" key="1">
    <source>
        <dbReference type="ARBA" id="ARBA00022723"/>
    </source>
</evidence>
<dbReference type="GO" id="GO:0008270">
    <property type="term" value="F:zinc ion binding"/>
    <property type="evidence" value="ECO:0007669"/>
    <property type="project" value="UniProtKB-KW"/>
</dbReference>